<dbReference type="RefSeq" id="XP_021824967.1">
    <property type="nucleotide sequence ID" value="XM_021969275.1"/>
</dbReference>
<proteinExistence type="predicted"/>
<dbReference type="AlphaFoldDB" id="A0A6P5TCX9"/>
<evidence type="ECO:0000313" key="3">
    <source>
        <dbReference type="RefSeq" id="XP_021824967.1"/>
    </source>
</evidence>
<dbReference type="Proteomes" id="UP000515124">
    <property type="component" value="Unplaced"/>
</dbReference>
<evidence type="ECO:0000256" key="1">
    <source>
        <dbReference type="SAM" id="MobiDB-lite"/>
    </source>
</evidence>
<accession>A0A6P5TCX9</accession>
<dbReference type="KEGG" id="pavi:110766016"/>
<sequence length="100" mass="12042">MLGSIAAAGAWIRKSKEYFVELQSLREKKVHQYLMEMEVISERLRKKLDAGEIQLKAMKSDMEEQVRKYEQQEEMVKEMEEQLKEEMNEQEKEKENPMEK</sequence>
<organism evidence="2 3">
    <name type="scientific">Prunus avium</name>
    <name type="common">Cherry</name>
    <name type="synonym">Cerasus avium</name>
    <dbReference type="NCBI Taxonomy" id="42229"/>
    <lineage>
        <taxon>Eukaryota</taxon>
        <taxon>Viridiplantae</taxon>
        <taxon>Streptophyta</taxon>
        <taxon>Embryophyta</taxon>
        <taxon>Tracheophyta</taxon>
        <taxon>Spermatophyta</taxon>
        <taxon>Magnoliopsida</taxon>
        <taxon>eudicotyledons</taxon>
        <taxon>Gunneridae</taxon>
        <taxon>Pentapetalae</taxon>
        <taxon>rosids</taxon>
        <taxon>fabids</taxon>
        <taxon>Rosales</taxon>
        <taxon>Rosaceae</taxon>
        <taxon>Amygdaloideae</taxon>
        <taxon>Amygdaleae</taxon>
        <taxon>Prunus</taxon>
    </lineage>
</organism>
<feature type="region of interest" description="Disordered" evidence="1">
    <location>
        <begin position="72"/>
        <end position="100"/>
    </location>
</feature>
<name>A0A6P5TCX9_PRUAV</name>
<keyword evidence="2" id="KW-1185">Reference proteome</keyword>
<reference evidence="3" key="1">
    <citation type="submission" date="2025-08" db="UniProtKB">
        <authorList>
            <consortium name="RefSeq"/>
        </authorList>
    </citation>
    <scope>IDENTIFICATION</scope>
</reference>
<dbReference type="GeneID" id="110766016"/>
<protein>
    <submittedName>
        <fullName evidence="3">Uncharacterized protein LOC110766016</fullName>
    </submittedName>
</protein>
<evidence type="ECO:0000313" key="2">
    <source>
        <dbReference type="Proteomes" id="UP000515124"/>
    </source>
</evidence>
<gene>
    <name evidence="3" type="primary">LOC110766016</name>
</gene>